<accession>A0ACB8RB47</accession>
<proteinExistence type="predicted"/>
<dbReference type="Proteomes" id="UP000814033">
    <property type="component" value="Unassembled WGS sequence"/>
</dbReference>
<protein>
    <submittedName>
        <fullName evidence="1">Uncharacterized protein</fullName>
    </submittedName>
</protein>
<keyword evidence="2" id="KW-1185">Reference proteome</keyword>
<gene>
    <name evidence="1" type="ORF">FA95DRAFT_771157</name>
</gene>
<evidence type="ECO:0000313" key="2">
    <source>
        <dbReference type="Proteomes" id="UP000814033"/>
    </source>
</evidence>
<comment type="caution">
    <text evidence="1">The sequence shown here is derived from an EMBL/GenBank/DDBJ whole genome shotgun (WGS) entry which is preliminary data.</text>
</comment>
<name>A0ACB8RB47_9AGAM</name>
<dbReference type="EMBL" id="MU276144">
    <property type="protein sequence ID" value="KAI0041102.1"/>
    <property type="molecule type" value="Genomic_DNA"/>
</dbReference>
<evidence type="ECO:0000313" key="1">
    <source>
        <dbReference type="EMBL" id="KAI0041102.1"/>
    </source>
</evidence>
<organism evidence="1 2">
    <name type="scientific">Auriscalpium vulgare</name>
    <dbReference type="NCBI Taxonomy" id="40419"/>
    <lineage>
        <taxon>Eukaryota</taxon>
        <taxon>Fungi</taxon>
        <taxon>Dikarya</taxon>
        <taxon>Basidiomycota</taxon>
        <taxon>Agaricomycotina</taxon>
        <taxon>Agaricomycetes</taxon>
        <taxon>Russulales</taxon>
        <taxon>Auriscalpiaceae</taxon>
        <taxon>Auriscalpium</taxon>
    </lineage>
</organism>
<reference evidence="1" key="2">
    <citation type="journal article" date="2022" name="New Phytol.">
        <title>Evolutionary transition to the ectomycorrhizal habit in the genomes of a hyperdiverse lineage of mushroom-forming fungi.</title>
        <authorList>
            <person name="Looney B."/>
            <person name="Miyauchi S."/>
            <person name="Morin E."/>
            <person name="Drula E."/>
            <person name="Courty P.E."/>
            <person name="Kohler A."/>
            <person name="Kuo A."/>
            <person name="LaButti K."/>
            <person name="Pangilinan J."/>
            <person name="Lipzen A."/>
            <person name="Riley R."/>
            <person name="Andreopoulos W."/>
            <person name="He G."/>
            <person name="Johnson J."/>
            <person name="Nolan M."/>
            <person name="Tritt A."/>
            <person name="Barry K.W."/>
            <person name="Grigoriev I.V."/>
            <person name="Nagy L.G."/>
            <person name="Hibbett D."/>
            <person name="Henrissat B."/>
            <person name="Matheny P.B."/>
            <person name="Labbe J."/>
            <person name="Martin F.M."/>
        </authorList>
    </citation>
    <scope>NUCLEOTIDE SEQUENCE</scope>
    <source>
        <strain evidence="1">FP105234-sp</strain>
    </source>
</reference>
<reference evidence="1" key="1">
    <citation type="submission" date="2021-02" db="EMBL/GenBank/DDBJ databases">
        <authorList>
            <consortium name="DOE Joint Genome Institute"/>
            <person name="Ahrendt S."/>
            <person name="Looney B.P."/>
            <person name="Miyauchi S."/>
            <person name="Morin E."/>
            <person name="Drula E."/>
            <person name="Courty P.E."/>
            <person name="Chicoki N."/>
            <person name="Fauchery L."/>
            <person name="Kohler A."/>
            <person name="Kuo A."/>
            <person name="Labutti K."/>
            <person name="Pangilinan J."/>
            <person name="Lipzen A."/>
            <person name="Riley R."/>
            <person name="Andreopoulos W."/>
            <person name="He G."/>
            <person name="Johnson J."/>
            <person name="Barry K.W."/>
            <person name="Grigoriev I.V."/>
            <person name="Nagy L."/>
            <person name="Hibbett D."/>
            <person name="Henrissat B."/>
            <person name="Matheny P.B."/>
            <person name="Labbe J."/>
            <person name="Martin F."/>
        </authorList>
    </citation>
    <scope>NUCLEOTIDE SEQUENCE</scope>
    <source>
        <strain evidence="1">FP105234-sp</strain>
    </source>
</reference>
<sequence>MVTTPFSSQRGHARKKGNERADADFGNGTACARRHGQRTAHRCPHLRRQRARAPVSPRPGRCTEMNEGACRASIKGAASPECKPIIRSPFPPPPRLAILYAACASLTLFVSLLQRGSAALQRAVRRTVLVDMISLPLPPARSPVPCTPLR</sequence>